<dbReference type="InterPro" id="IPR006143">
    <property type="entry name" value="RND_pump_MFP"/>
</dbReference>
<dbReference type="Gene3D" id="2.40.50.100">
    <property type="match status" value="1"/>
</dbReference>
<dbReference type="InterPro" id="IPR058792">
    <property type="entry name" value="Beta-barrel_RND_2"/>
</dbReference>
<dbReference type="STRING" id="702114.A1355_20250"/>
<dbReference type="PANTHER" id="PTHR30469">
    <property type="entry name" value="MULTIDRUG RESISTANCE PROTEIN MDTA"/>
    <property type="match status" value="1"/>
</dbReference>
<name>A0A177P5G2_9GAMM</name>
<dbReference type="RefSeq" id="WP_064025301.1">
    <property type="nucleotide sequence ID" value="NZ_LUUK01000044.1"/>
</dbReference>
<dbReference type="GO" id="GO:1990281">
    <property type="term" value="C:efflux pump complex"/>
    <property type="evidence" value="ECO:0007669"/>
    <property type="project" value="TreeGrafter"/>
</dbReference>
<dbReference type="Gene3D" id="2.40.30.170">
    <property type="match status" value="1"/>
</dbReference>
<evidence type="ECO:0000256" key="2">
    <source>
        <dbReference type="SAM" id="Coils"/>
    </source>
</evidence>
<dbReference type="Gene3D" id="2.40.420.20">
    <property type="match status" value="1"/>
</dbReference>
<gene>
    <name evidence="6" type="ORF">A1355_20250</name>
</gene>
<organism evidence="6 7">
    <name type="scientific">Methylomonas koyamae</name>
    <dbReference type="NCBI Taxonomy" id="702114"/>
    <lineage>
        <taxon>Bacteria</taxon>
        <taxon>Pseudomonadati</taxon>
        <taxon>Pseudomonadota</taxon>
        <taxon>Gammaproteobacteria</taxon>
        <taxon>Methylococcales</taxon>
        <taxon>Methylococcaceae</taxon>
        <taxon>Methylomonas</taxon>
    </lineage>
</organism>
<dbReference type="SUPFAM" id="SSF111369">
    <property type="entry name" value="HlyD-like secretion proteins"/>
    <property type="match status" value="1"/>
</dbReference>
<dbReference type="AlphaFoldDB" id="A0A177P5G2"/>
<protein>
    <submittedName>
        <fullName evidence="6">Efflux transporter periplasmic adaptor subunit</fullName>
    </submittedName>
</protein>
<dbReference type="InterPro" id="IPR058627">
    <property type="entry name" value="MdtA-like_C"/>
</dbReference>
<feature type="coiled-coil region" evidence="2">
    <location>
        <begin position="94"/>
        <end position="152"/>
    </location>
</feature>
<proteinExistence type="inferred from homology"/>
<dbReference type="EMBL" id="LUUK01000044">
    <property type="protein sequence ID" value="OAI24683.1"/>
    <property type="molecule type" value="Genomic_DNA"/>
</dbReference>
<dbReference type="Pfam" id="PF25967">
    <property type="entry name" value="RND-MFP_C"/>
    <property type="match status" value="1"/>
</dbReference>
<dbReference type="OrthoDB" id="9806939at2"/>
<evidence type="ECO:0000259" key="3">
    <source>
        <dbReference type="Pfam" id="PF25876"/>
    </source>
</evidence>
<feature type="domain" description="CusB-like beta-barrel" evidence="4">
    <location>
        <begin position="201"/>
        <end position="274"/>
    </location>
</feature>
<dbReference type="Gene3D" id="1.10.287.470">
    <property type="entry name" value="Helix hairpin bin"/>
    <property type="match status" value="1"/>
</dbReference>
<reference evidence="7" key="1">
    <citation type="submission" date="2016-03" db="EMBL/GenBank/DDBJ databases">
        <authorList>
            <person name="Heylen K."/>
            <person name="De Vos P."/>
            <person name="Vekeman B."/>
        </authorList>
    </citation>
    <scope>NUCLEOTIDE SEQUENCE [LARGE SCALE GENOMIC DNA]</scope>
    <source>
        <strain evidence="7">R-45383</strain>
    </source>
</reference>
<dbReference type="GO" id="GO:0015562">
    <property type="term" value="F:efflux transmembrane transporter activity"/>
    <property type="evidence" value="ECO:0007669"/>
    <property type="project" value="TreeGrafter"/>
</dbReference>
<dbReference type="InterPro" id="IPR058624">
    <property type="entry name" value="MdtA-like_HH"/>
</dbReference>
<feature type="domain" description="Multidrug resistance protein MdtA-like C-terminal permuted SH3" evidence="5">
    <location>
        <begin position="281"/>
        <end position="339"/>
    </location>
</feature>
<evidence type="ECO:0000313" key="7">
    <source>
        <dbReference type="Proteomes" id="UP000077628"/>
    </source>
</evidence>
<dbReference type="NCBIfam" id="TIGR01730">
    <property type="entry name" value="RND_mfp"/>
    <property type="match status" value="1"/>
</dbReference>
<dbReference type="PROSITE" id="PS51257">
    <property type="entry name" value="PROKAR_LIPOPROTEIN"/>
    <property type="match status" value="1"/>
</dbReference>
<dbReference type="Pfam" id="PF25876">
    <property type="entry name" value="HH_MFP_RND"/>
    <property type="match status" value="1"/>
</dbReference>
<evidence type="ECO:0000256" key="1">
    <source>
        <dbReference type="ARBA" id="ARBA00009477"/>
    </source>
</evidence>
<keyword evidence="7" id="KW-1185">Reference proteome</keyword>
<comment type="caution">
    <text evidence="6">The sequence shown here is derived from an EMBL/GenBank/DDBJ whole genome shotgun (WGS) entry which is preliminary data.</text>
</comment>
<feature type="domain" description="Multidrug resistance protein MdtA-like alpha-helical hairpin" evidence="3">
    <location>
        <begin position="95"/>
        <end position="155"/>
    </location>
</feature>
<dbReference type="Proteomes" id="UP000077628">
    <property type="component" value="Unassembled WGS sequence"/>
</dbReference>
<dbReference type="FunFam" id="2.40.30.170:FF:000010">
    <property type="entry name" value="Efflux RND transporter periplasmic adaptor subunit"/>
    <property type="match status" value="1"/>
</dbReference>
<keyword evidence="2" id="KW-0175">Coiled coil</keyword>
<sequence>MKFLFAMLPLLMLIGCEQPVPPPPPPRPALVTTVGERTAEAPTTLVGEVRSRYESVQGFRIAGKIIERNVDVGAVVVAGQMLAKLDAVDTGLSTQAAQAEVRAAEADLALAQAELDRQRQLYARKFISNQALDIQEAQYKAAAARAKQARAQAAVTGNQSRYTHLLAERDGVVTEIRAEPGQVVAAGEPIVRIAVAEAKEVAIAVPESRMAGIAVDTPAEVRLWAYPGVTYQGRVREVAPAADSATRTFQVRVALQNPDAAVRLGMTAGVRFYRQDTAAYLLPTPALTERDGRTVVWVVNPANGEVRPRPVRAGDYREDGVLILEGLQSGEQVVAAGVQTLVPGQIVRAVPSRSRP</sequence>
<evidence type="ECO:0000259" key="5">
    <source>
        <dbReference type="Pfam" id="PF25967"/>
    </source>
</evidence>
<evidence type="ECO:0000259" key="4">
    <source>
        <dbReference type="Pfam" id="PF25954"/>
    </source>
</evidence>
<comment type="similarity">
    <text evidence="1">Belongs to the membrane fusion protein (MFP) (TC 8.A.1) family.</text>
</comment>
<evidence type="ECO:0000313" key="6">
    <source>
        <dbReference type="EMBL" id="OAI24683.1"/>
    </source>
</evidence>
<accession>A0A177P5G2</accession>
<dbReference type="Pfam" id="PF25954">
    <property type="entry name" value="Beta-barrel_RND_2"/>
    <property type="match status" value="1"/>
</dbReference>
<dbReference type="PANTHER" id="PTHR30469:SF15">
    <property type="entry name" value="HLYD FAMILY OF SECRETION PROTEINS"/>
    <property type="match status" value="1"/>
</dbReference>